<comment type="caution">
    <text evidence="1">The sequence shown here is derived from an EMBL/GenBank/DDBJ whole genome shotgun (WGS) entry which is preliminary data.</text>
</comment>
<evidence type="ECO:0000313" key="2">
    <source>
        <dbReference type="Proteomes" id="UP001055185"/>
    </source>
</evidence>
<dbReference type="EMBL" id="BQKV01000029">
    <property type="protein sequence ID" value="GJN64312.1"/>
    <property type="molecule type" value="Genomic_DNA"/>
</dbReference>
<reference evidence="1" key="1">
    <citation type="journal article" date="2022" name="Int. J. Syst. Evol. Microbiol.">
        <title>Genome-based, phenotypic and chemotaxonomic classification of Faecalibacterium strains: proposal of three novel species Faecalibacterium duncaniae sp. nov., Faecalibacterium hattorii sp. nov. and Faecalibacterium gallinarum sp. nov. .</title>
        <authorList>
            <person name="Sakamoto M."/>
            <person name="Sakurai N."/>
            <person name="Tanno H."/>
            <person name="Iino T."/>
            <person name="Ohkuma M."/>
            <person name="Endo A."/>
        </authorList>
    </citation>
    <scope>NUCLEOTIDE SEQUENCE</scope>
    <source>
        <strain evidence="1">JCM 17207</strain>
    </source>
</reference>
<proteinExistence type="predicted"/>
<keyword evidence="2" id="KW-1185">Reference proteome</keyword>
<evidence type="ECO:0000313" key="1">
    <source>
        <dbReference type="EMBL" id="GJN64312.1"/>
    </source>
</evidence>
<gene>
    <name evidence="1" type="ORF">JCM17207_09370</name>
</gene>
<protein>
    <submittedName>
        <fullName evidence="1">Uncharacterized protein</fullName>
    </submittedName>
</protein>
<name>A0AA37IXW9_9FIRM</name>
<dbReference type="RefSeq" id="WP_238316550.1">
    <property type="nucleotide sequence ID" value="NZ_BQKV01000029.1"/>
</dbReference>
<accession>A0AA37IXW9</accession>
<sequence length="192" mass="22058">MATKSKAFRSRSTDQICQGDIFKNVKYSYIDSEDGESVNIVEYEFPLALIISQACDVIAMEDLTVKKCGKPAKFMPSILMCPIYEQNAAKSGQHIKEAFEQLALNFESENTYQGDDYKVAKRDWHYRIHALTVNVDEKDVIENAVIDFKHYFTVPMTYLIAHKKDRILHLDDLFAEQVTLKFSTYLARVAIP</sequence>
<organism evidence="1 2">
    <name type="scientific">Faecalibacterium gallinarum</name>
    <dbReference type="NCBI Taxonomy" id="2903556"/>
    <lineage>
        <taxon>Bacteria</taxon>
        <taxon>Bacillati</taxon>
        <taxon>Bacillota</taxon>
        <taxon>Clostridia</taxon>
        <taxon>Eubacteriales</taxon>
        <taxon>Oscillospiraceae</taxon>
        <taxon>Faecalibacterium</taxon>
    </lineage>
</organism>
<dbReference type="AlphaFoldDB" id="A0AA37IXW9"/>
<dbReference type="Proteomes" id="UP001055185">
    <property type="component" value="Unassembled WGS sequence"/>
</dbReference>